<organism evidence="1 2">
    <name type="scientific">Purpureocillium lilacinum</name>
    <name type="common">Paecilomyces lilacinus</name>
    <dbReference type="NCBI Taxonomy" id="33203"/>
    <lineage>
        <taxon>Eukaryota</taxon>
        <taxon>Fungi</taxon>
        <taxon>Dikarya</taxon>
        <taxon>Ascomycota</taxon>
        <taxon>Pezizomycotina</taxon>
        <taxon>Sordariomycetes</taxon>
        <taxon>Hypocreomycetidae</taxon>
        <taxon>Hypocreales</taxon>
        <taxon>Ophiocordycipitaceae</taxon>
        <taxon>Purpureocillium</taxon>
    </lineage>
</organism>
<comment type="caution">
    <text evidence="1">The sequence shown here is derived from an EMBL/GenBank/DDBJ whole genome shotgun (WGS) entry which is preliminary data.</text>
</comment>
<reference evidence="1" key="1">
    <citation type="submission" date="2024-12" db="EMBL/GenBank/DDBJ databases">
        <title>Comparative genomics and development of molecular markers within Purpureocillium lilacinum and among Purpureocillium species.</title>
        <authorList>
            <person name="Yeh Z.-Y."/>
            <person name="Ni N.-T."/>
            <person name="Lo P.-H."/>
            <person name="Mushyakhwo K."/>
            <person name="Lin C.-F."/>
            <person name="Nai Y.-S."/>
        </authorList>
    </citation>
    <scope>NUCLEOTIDE SEQUENCE</scope>
    <source>
        <strain evidence="1">NCHU-NPUST-175</strain>
    </source>
</reference>
<accession>A0ACC4DLY9</accession>
<sequence>MMRQTISLRREDVTDDMLLDAAALFSENYGIWGQAAAGGKPGKFNFTGRAVDDPNCLRRRQARSQRPVGHPAGSSFRLSPTPDCNFLLPNCLGENDDVFGIMSSHPAACKALAKALGGVSCADIPLNFAKDHAPGVLGSSPIQYIRDAELCGNAFDAKDSTGMVIGANSHFFVDHSEPLEVLRSLQDGEWPLGDLPEGHEFMLLFERPQRKHSHDSLQRRC</sequence>
<evidence type="ECO:0000313" key="1">
    <source>
        <dbReference type="EMBL" id="KAL3957118.1"/>
    </source>
</evidence>
<protein>
    <submittedName>
        <fullName evidence="1">Uncharacterized protein</fullName>
    </submittedName>
</protein>
<evidence type="ECO:0000313" key="2">
    <source>
        <dbReference type="Proteomes" id="UP001638806"/>
    </source>
</evidence>
<dbReference type="Proteomes" id="UP001638806">
    <property type="component" value="Unassembled WGS sequence"/>
</dbReference>
<proteinExistence type="predicted"/>
<dbReference type="EMBL" id="JBGNUJ010000007">
    <property type="protein sequence ID" value="KAL3957118.1"/>
    <property type="molecule type" value="Genomic_DNA"/>
</dbReference>
<gene>
    <name evidence="1" type="ORF">ACCO45_007696</name>
</gene>
<keyword evidence="2" id="KW-1185">Reference proteome</keyword>
<name>A0ACC4DLY9_PURLI</name>